<evidence type="ECO:0000313" key="4">
    <source>
        <dbReference type="EMBL" id="SKA98534.1"/>
    </source>
</evidence>
<protein>
    <submittedName>
        <fullName evidence="4">Barstar (Barnase inhibitor)</fullName>
    </submittedName>
</protein>
<dbReference type="EMBL" id="FUYE01000008">
    <property type="protein sequence ID" value="SKA98534.1"/>
    <property type="molecule type" value="Genomic_DNA"/>
</dbReference>
<dbReference type="InterPro" id="IPR000468">
    <property type="entry name" value="Barstar"/>
</dbReference>
<sequence length="185" mass="20405">MQNGAAITRAYHDEDDHGWQFCSEHITHPKDAMLVSLQEIVNIDQSVTEIADLPPGWMAQRERIGSAWHRILQYADATQVIIDWSLITSEEAFYDSVLSQCGSPTWHGRNLDALADSWITGGIDSGGPQYAFGFFASESTLPDLIAFRDSVLKIAEESIDENGGRYIQQSEQSGGGNGLKPVPHL</sequence>
<dbReference type="Pfam" id="PF01337">
    <property type="entry name" value="Barstar"/>
    <property type="match status" value="1"/>
</dbReference>
<feature type="domain" description="Barstar (barnase inhibitor)" evidence="3">
    <location>
        <begin position="79"/>
        <end position="117"/>
    </location>
</feature>
<dbReference type="Proteomes" id="UP000190774">
    <property type="component" value="Unassembled WGS sequence"/>
</dbReference>
<comment type="similarity">
    <text evidence="1">Belongs to the barstar family.</text>
</comment>
<dbReference type="AlphaFoldDB" id="A0A1T4Y9L9"/>
<evidence type="ECO:0000259" key="3">
    <source>
        <dbReference type="Pfam" id="PF01337"/>
    </source>
</evidence>
<keyword evidence="5" id="KW-1185">Reference proteome</keyword>
<feature type="region of interest" description="Disordered" evidence="2">
    <location>
        <begin position="163"/>
        <end position="185"/>
    </location>
</feature>
<evidence type="ECO:0000256" key="2">
    <source>
        <dbReference type="SAM" id="MobiDB-lite"/>
    </source>
</evidence>
<evidence type="ECO:0000313" key="5">
    <source>
        <dbReference type="Proteomes" id="UP000190774"/>
    </source>
</evidence>
<evidence type="ECO:0000256" key="1">
    <source>
        <dbReference type="ARBA" id="ARBA00006845"/>
    </source>
</evidence>
<dbReference type="InterPro" id="IPR035905">
    <property type="entry name" value="Barstar-like_sf"/>
</dbReference>
<dbReference type="Gene3D" id="3.30.370.10">
    <property type="entry name" value="Barstar-like"/>
    <property type="match status" value="1"/>
</dbReference>
<name>A0A1T4Y9L9_9BACT</name>
<reference evidence="5" key="1">
    <citation type="submission" date="2017-02" db="EMBL/GenBank/DDBJ databases">
        <authorList>
            <person name="Varghese N."/>
            <person name="Submissions S."/>
        </authorList>
    </citation>
    <scope>NUCLEOTIDE SEQUENCE [LARGE SCALE GENOMIC DNA]</scope>
    <source>
        <strain evidence="5">ATCC 700200</strain>
    </source>
</reference>
<accession>A0A1T4Y9L9</accession>
<dbReference type="STRING" id="48467.SAMN02745166_02787"/>
<gene>
    <name evidence="4" type="ORF">SAMN02745166_02787</name>
</gene>
<dbReference type="SUPFAM" id="SSF52038">
    <property type="entry name" value="Barstar-related"/>
    <property type="match status" value="1"/>
</dbReference>
<proteinExistence type="inferred from homology"/>
<organism evidence="4 5">
    <name type="scientific">Prosthecobacter debontii</name>
    <dbReference type="NCBI Taxonomy" id="48467"/>
    <lineage>
        <taxon>Bacteria</taxon>
        <taxon>Pseudomonadati</taxon>
        <taxon>Verrucomicrobiota</taxon>
        <taxon>Verrucomicrobiia</taxon>
        <taxon>Verrucomicrobiales</taxon>
        <taxon>Verrucomicrobiaceae</taxon>
        <taxon>Prosthecobacter</taxon>
    </lineage>
</organism>